<protein>
    <submittedName>
        <fullName evidence="1">Uncharacterized protein</fullName>
    </submittedName>
</protein>
<name>A0ACC0CNY4_9PEZI</name>
<keyword evidence="2" id="KW-1185">Reference proteome</keyword>
<evidence type="ECO:0000313" key="1">
    <source>
        <dbReference type="EMBL" id="KAI6082032.1"/>
    </source>
</evidence>
<sequence length="540" mass="60563">MFLLTLLCYILSAWCASVIVERILRNSKITSPLSHRRMVDVIGDYGEESPGQSDEIYPVHFIDQAAIVRSSVISYSFRYEHVLDPQRLRESLSALLSSGDWRKLAGRLRQNRDGKLEIHVPRRFSRSRPPIRFSHVDYGMNMDAHPLARRLPRKTGKKPSVHEGCHAFRELSIPSSLLNNINHYLSTDEPLISLHINSFTDGTIISLTFPHSLSDAMGTADMLQAWTRVFRGEKVELLEAHVGGARKDILESVGTADDKTAHSTEFVLDKQQTTGLSLLIFIARYAFDVSMHRNVEARHIYLPAAFLAHLRQQAEEELRLHDGTRNESTRFVSSGDLITAWGSRMVLSSAPTKGAAVICNVFDMRKRLSFLKTHSSLRGASYIQNLILPSTTLLTADKASTLSVSQIALEVRKSIVEQTSEAQVRSLMRIARTWFSSLGTMPLFASWDTVRIIACTNWASARLPNHAGLTPVATAANKKTCADEGSPIAFWGTALAASDNPRDTFVIYGKDDDGDYWVHAYLRKETWHLIEKELDQFSPS</sequence>
<gene>
    <name evidence="1" type="ORF">F4821DRAFT_14365</name>
</gene>
<accession>A0ACC0CNY4</accession>
<evidence type="ECO:0000313" key="2">
    <source>
        <dbReference type="Proteomes" id="UP001497680"/>
    </source>
</evidence>
<proteinExistence type="predicted"/>
<comment type="caution">
    <text evidence="1">The sequence shown here is derived from an EMBL/GenBank/DDBJ whole genome shotgun (WGS) entry which is preliminary data.</text>
</comment>
<dbReference type="Proteomes" id="UP001497680">
    <property type="component" value="Unassembled WGS sequence"/>
</dbReference>
<dbReference type="EMBL" id="MU394380">
    <property type="protein sequence ID" value="KAI6082032.1"/>
    <property type="molecule type" value="Genomic_DNA"/>
</dbReference>
<organism evidence="1 2">
    <name type="scientific">Hypoxylon rubiginosum</name>
    <dbReference type="NCBI Taxonomy" id="110542"/>
    <lineage>
        <taxon>Eukaryota</taxon>
        <taxon>Fungi</taxon>
        <taxon>Dikarya</taxon>
        <taxon>Ascomycota</taxon>
        <taxon>Pezizomycotina</taxon>
        <taxon>Sordariomycetes</taxon>
        <taxon>Xylariomycetidae</taxon>
        <taxon>Xylariales</taxon>
        <taxon>Hypoxylaceae</taxon>
        <taxon>Hypoxylon</taxon>
    </lineage>
</organism>
<reference evidence="1 2" key="1">
    <citation type="journal article" date="2022" name="New Phytol.">
        <title>Ecological generalism drives hyperdiversity of secondary metabolite gene clusters in xylarialean endophytes.</title>
        <authorList>
            <person name="Franco M.E.E."/>
            <person name="Wisecaver J.H."/>
            <person name="Arnold A.E."/>
            <person name="Ju Y.M."/>
            <person name="Slot J.C."/>
            <person name="Ahrendt S."/>
            <person name="Moore L.P."/>
            <person name="Eastman K.E."/>
            <person name="Scott K."/>
            <person name="Konkel Z."/>
            <person name="Mondo S.J."/>
            <person name="Kuo A."/>
            <person name="Hayes R.D."/>
            <person name="Haridas S."/>
            <person name="Andreopoulos B."/>
            <person name="Riley R."/>
            <person name="LaButti K."/>
            <person name="Pangilinan J."/>
            <person name="Lipzen A."/>
            <person name="Amirebrahimi M."/>
            <person name="Yan J."/>
            <person name="Adam C."/>
            <person name="Keymanesh K."/>
            <person name="Ng V."/>
            <person name="Louie K."/>
            <person name="Northen T."/>
            <person name="Drula E."/>
            <person name="Henrissat B."/>
            <person name="Hsieh H.M."/>
            <person name="Youens-Clark K."/>
            <person name="Lutzoni F."/>
            <person name="Miadlikowska J."/>
            <person name="Eastwood D.C."/>
            <person name="Hamelin R.C."/>
            <person name="Grigoriev I.V."/>
            <person name="U'Ren J.M."/>
        </authorList>
    </citation>
    <scope>NUCLEOTIDE SEQUENCE [LARGE SCALE GENOMIC DNA]</scope>
    <source>
        <strain evidence="1 2">ER1909</strain>
    </source>
</reference>